<comment type="caution">
    <text evidence="4">The sequence shown here is derived from an EMBL/GenBank/DDBJ whole genome shotgun (WGS) entry which is preliminary data.</text>
</comment>
<dbReference type="Gene3D" id="3.30.910.20">
    <property type="entry name" value="Skp domain"/>
    <property type="match status" value="1"/>
</dbReference>
<protein>
    <submittedName>
        <fullName evidence="4">Outer membrane chaperone Skp</fullName>
    </submittedName>
</protein>
<dbReference type="EMBL" id="BMAT01001440">
    <property type="protein sequence ID" value="GFR85566.1"/>
    <property type="molecule type" value="Genomic_DNA"/>
</dbReference>
<reference evidence="4 5" key="1">
    <citation type="journal article" date="2021" name="Elife">
        <title>Chloroplast acquisition without the gene transfer in kleptoplastic sea slugs, Plakobranchus ocellatus.</title>
        <authorList>
            <person name="Maeda T."/>
            <person name="Takahashi S."/>
            <person name="Yoshida T."/>
            <person name="Shimamura S."/>
            <person name="Takaki Y."/>
            <person name="Nagai Y."/>
            <person name="Toyoda A."/>
            <person name="Suzuki Y."/>
            <person name="Arimoto A."/>
            <person name="Ishii H."/>
            <person name="Satoh N."/>
            <person name="Nishiyama T."/>
            <person name="Hasebe M."/>
            <person name="Maruyama T."/>
            <person name="Minagawa J."/>
            <person name="Obokata J."/>
            <person name="Shigenobu S."/>
        </authorList>
    </citation>
    <scope>NUCLEOTIDE SEQUENCE [LARGE SCALE GENOMIC DNA]</scope>
</reference>
<dbReference type="GO" id="GO:0005829">
    <property type="term" value="C:cytosol"/>
    <property type="evidence" value="ECO:0007669"/>
    <property type="project" value="TreeGrafter"/>
</dbReference>
<dbReference type="InterPro" id="IPR005632">
    <property type="entry name" value="Chaperone_Skp"/>
</dbReference>
<dbReference type="PANTHER" id="PTHR35089:SF1">
    <property type="entry name" value="CHAPERONE PROTEIN SKP"/>
    <property type="match status" value="1"/>
</dbReference>
<organism evidence="4 5">
    <name type="scientific">Elysia marginata</name>
    <dbReference type="NCBI Taxonomy" id="1093978"/>
    <lineage>
        <taxon>Eukaryota</taxon>
        <taxon>Metazoa</taxon>
        <taxon>Spiralia</taxon>
        <taxon>Lophotrochozoa</taxon>
        <taxon>Mollusca</taxon>
        <taxon>Gastropoda</taxon>
        <taxon>Heterobranchia</taxon>
        <taxon>Euthyneura</taxon>
        <taxon>Panpulmonata</taxon>
        <taxon>Sacoglossa</taxon>
        <taxon>Placobranchoidea</taxon>
        <taxon>Plakobranchidae</taxon>
        <taxon>Elysia</taxon>
    </lineage>
</organism>
<dbReference type="SUPFAM" id="SSF111384">
    <property type="entry name" value="OmpH-like"/>
    <property type="match status" value="1"/>
</dbReference>
<comment type="similarity">
    <text evidence="1">Belongs to the Skp family.</text>
</comment>
<evidence type="ECO:0000256" key="1">
    <source>
        <dbReference type="ARBA" id="ARBA00009091"/>
    </source>
</evidence>
<keyword evidence="2" id="KW-0732">Signal</keyword>
<dbReference type="PANTHER" id="PTHR35089">
    <property type="entry name" value="CHAPERONE PROTEIN SKP"/>
    <property type="match status" value="1"/>
</dbReference>
<gene>
    <name evidence="4" type="ORF">ElyMa_000699600</name>
</gene>
<dbReference type="GO" id="GO:0050821">
    <property type="term" value="P:protein stabilization"/>
    <property type="evidence" value="ECO:0007669"/>
    <property type="project" value="TreeGrafter"/>
</dbReference>
<dbReference type="InterPro" id="IPR024930">
    <property type="entry name" value="Skp_dom_sf"/>
</dbReference>
<keyword evidence="3" id="KW-0175">Coiled coil</keyword>
<proteinExistence type="inferred from homology"/>
<evidence type="ECO:0000256" key="2">
    <source>
        <dbReference type="ARBA" id="ARBA00022729"/>
    </source>
</evidence>
<evidence type="ECO:0000313" key="5">
    <source>
        <dbReference type="Proteomes" id="UP000762676"/>
    </source>
</evidence>
<name>A0AAV4GLK8_9GAST</name>
<keyword evidence="5" id="KW-1185">Reference proteome</keyword>
<dbReference type="Proteomes" id="UP000762676">
    <property type="component" value="Unassembled WGS sequence"/>
</dbReference>
<dbReference type="GO" id="GO:0051082">
    <property type="term" value="F:unfolded protein binding"/>
    <property type="evidence" value="ECO:0007669"/>
    <property type="project" value="InterPro"/>
</dbReference>
<dbReference type="Pfam" id="PF03938">
    <property type="entry name" value="OmpH"/>
    <property type="match status" value="1"/>
</dbReference>
<dbReference type="AlphaFoldDB" id="A0AAV4GLK8"/>
<feature type="coiled-coil region" evidence="3">
    <location>
        <begin position="1"/>
        <end position="32"/>
    </location>
</feature>
<evidence type="ECO:0000313" key="4">
    <source>
        <dbReference type="EMBL" id="GFR85566.1"/>
    </source>
</evidence>
<accession>A0AAV4GLK8</accession>
<sequence length="160" mass="19051">MKQLAVKTQTWKKDIEQKQEQINNMIEALNYEKILLTKELIKERGDKIKFYQHELLDYQQKRFGPNGDYVIQQQKIIQPLQDKVFYAVNQIAKERRYDFIFDKSADVVMLYSDKRFDISRNVLSRIKSTVKDRGIQAIRKVIPKDVGQNIKNAKENVKKE</sequence>
<evidence type="ECO:0000256" key="3">
    <source>
        <dbReference type="SAM" id="Coils"/>
    </source>
</evidence>
<dbReference type="SMART" id="SM00935">
    <property type="entry name" value="OmpH"/>
    <property type="match status" value="1"/>
</dbReference>